<dbReference type="Proteomes" id="UP001422759">
    <property type="component" value="Unassembled WGS sequence"/>
</dbReference>
<evidence type="ECO:0000313" key="1">
    <source>
        <dbReference type="EMBL" id="GAA2133421.1"/>
    </source>
</evidence>
<protein>
    <submittedName>
        <fullName evidence="1">Uncharacterized protein</fullName>
    </submittedName>
</protein>
<sequence>MAPIAITLVGMPPISLLRLVPGDDEPSEVLVTPAVCAVQGGSGGTRARQ</sequence>
<name>A0ABN2YWB0_9ACTN</name>
<dbReference type="EMBL" id="BAAANT010000003">
    <property type="protein sequence ID" value="GAA2133421.1"/>
    <property type="molecule type" value="Genomic_DNA"/>
</dbReference>
<accession>A0ABN2YWB0</accession>
<organism evidence="1 2">
    <name type="scientific">Kitasatospora kazusensis</name>
    <dbReference type="NCBI Taxonomy" id="407974"/>
    <lineage>
        <taxon>Bacteria</taxon>
        <taxon>Bacillati</taxon>
        <taxon>Actinomycetota</taxon>
        <taxon>Actinomycetes</taxon>
        <taxon>Kitasatosporales</taxon>
        <taxon>Streptomycetaceae</taxon>
        <taxon>Kitasatospora</taxon>
    </lineage>
</organism>
<comment type="caution">
    <text evidence="1">The sequence shown here is derived from an EMBL/GenBank/DDBJ whole genome shotgun (WGS) entry which is preliminary data.</text>
</comment>
<gene>
    <name evidence="1" type="ORF">GCM10009760_09630</name>
</gene>
<reference evidence="1 2" key="1">
    <citation type="journal article" date="2019" name="Int. J. Syst. Evol. Microbiol.">
        <title>The Global Catalogue of Microorganisms (GCM) 10K type strain sequencing project: providing services to taxonomists for standard genome sequencing and annotation.</title>
        <authorList>
            <consortium name="The Broad Institute Genomics Platform"/>
            <consortium name="The Broad Institute Genome Sequencing Center for Infectious Disease"/>
            <person name="Wu L."/>
            <person name="Ma J."/>
        </authorList>
    </citation>
    <scope>NUCLEOTIDE SEQUENCE [LARGE SCALE GENOMIC DNA]</scope>
    <source>
        <strain evidence="1 2">JCM 14560</strain>
    </source>
</reference>
<proteinExistence type="predicted"/>
<keyword evidence="2" id="KW-1185">Reference proteome</keyword>
<evidence type="ECO:0000313" key="2">
    <source>
        <dbReference type="Proteomes" id="UP001422759"/>
    </source>
</evidence>